<keyword evidence="9" id="KW-1185">Reference proteome</keyword>
<sequence length="225" mass="25442">MTVQCSCMKFSVLGILCSHALKVLDKKNVKRIPAHYVLKRWTQDAKVGFIKDYRGIDIKGSAQESVEKRLSHLSHKCLQINTFAAEREMMYEHVDKCFEKLLKDLQEMRIKFCLSSMEGEVHSEVVPENVLQGDGGFESHVDISQGICGIKTKPTVPHRSILQLILILTKNIESFDCEFLVGQDNAVGLNGLNQESFDCEFLVGQDHVRLYGLNQVSVDLDIDNL</sequence>
<comment type="caution">
    <text evidence="8">The sequence shown here is derived from an EMBL/GenBank/DDBJ whole genome shotgun (WGS) entry which is preliminary data.</text>
</comment>
<evidence type="ECO:0000313" key="9">
    <source>
        <dbReference type="Proteomes" id="UP001459277"/>
    </source>
</evidence>
<accession>A0AAW2DNA1</accession>
<feature type="domain" description="SWIM-type" evidence="7">
    <location>
        <begin position="1"/>
        <end position="28"/>
    </location>
</feature>
<keyword evidence="4 6" id="KW-0862">Zinc</keyword>
<comment type="similarity">
    <text evidence="1 6">Belongs to the FHY3/FAR1 family.</text>
</comment>
<dbReference type="GO" id="GO:0008270">
    <property type="term" value="F:zinc ion binding"/>
    <property type="evidence" value="ECO:0007669"/>
    <property type="project" value="UniProtKB-UniRule"/>
</dbReference>
<dbReference type="AlphaFoldDB" id="A0AAW2DNA1"/>
<evidence type="ECO:0000256" key="2">
    <source>
        <dbReference type="ARBA" id="ARBA00022723"/>
    </source>
</evidence>
<dbReference type="GO" id="GO:0005634">
    <property type="term" value="C:nucleus"/>
    <property type="evidence" value="ECO:0007669"/>
    <property type="project" value="UniProtKB-SubCell"/>
</dbReference>
<keyword evidence="6" id="KW-0539">Nucleus</keyword>
<dbReference type="PANTHER" id="PTHR31669">
    <property type="entry name" value="PROTEIN FAR1-RELATED SEQUENCE 10-RELATED"/>
    <property type="match status" value="1"/>
</dbReference>
<dbReference type="PROSITE" id="PS50966">
    <property type="entry name" value="ZF_SWIM"/>
    <property type="match status" value="1"/>
</dbReference>
<gene>
    <name evidence="8" type="ORF">SO802_005768</name>
</gene>
<keyword evidence="2 6" id="KW-0479">Metal-binding</keyword>
<dbReference type="GO" id="GO:0006355">
    <property type="term" value="P:regulation of DNA-templated transcription"/>
    <property type="evidence" value="ECO:0007669"/>
    <property type="project" value="UniProtKB-UniRule"/>
</dbReference>
<dbReference type="SMART" id="SM00575">
    <property type="entry name" value="ZnF_PMZ"/>
    <property type="match status" value="1"/>
</dbReference>
<comment type="subcellular location">
    <subcellularLocation>
        <location evidence="6">Nucleus</location>
    </subcellularLocation>
</comment>
<comment type="function">
    <text evidence="6">Putative transcription activator involved in regulating light control of development.</text>
</comment>
<evidence type="ECO:0000256" key="6">
    <source>
        <dbReference type="RuleBase" id="RU367018"/>
    </source>
</evidence>
<evidence type="ECO:0000259" key="7">
    <source>
        <dbReference type="PROSITE" id="PS50966"/>
    </source>
</evidence>
<keyword evidence="3 5" id="KW-0863">Zinc-finger</keyword>
<dbReference type="Proteomes" id="UP001459277">
    <property type="component" value="Unassembled WGS sequence"/>
</dbReference>
<evidence type="ECO:0000256" key="4">
    <source>
        <dbReference type="ARBA" id="ARBA00022833"/>
    </source>
</evidence>
<dbReference type="InterPro" id="IPR031052">
    <property type="entry name" value="FHY3/FAR1"/>
</dbReference>
<evidence type="ECO:0000313" key="8">
    <source>
        <dbReference type="EMBL" id="KAL0010660.1"/>
    </source>
</evidence>
<proteinExistence type="inferred from homology"/>
<name>A0AAW2DNA1_9ROSI</name>
<dbReference type="EMBL" id="JAZDWU010000002">
    <property type="protein sequence ID" value="KAL0010660.1"/>
    <property type="molecule type" value="Genomic_DNA"/>
</dbReference>
<dbReference type="PANTHER" id="PTHR31669:SF299">
    <property type="entry name" value="PROTEIN FAR1-RELATED SEQUENCE"/>
    <property type="match status" value="1"/>
</dbReference>
<reference evidence="8 9" key="1">
    <citation type="submission" date="2024-01" db="EMBL/GenBank/DDBJ databases">
        <title>A telomere-to-telomere, gap-free genome of sweet tea (Lithocarpus litseifolius).</title>
        <authorList>
            <person name="Zhou J."/>
        </authorList>
    </citation>
    <scope>NUCLEOTIDE SEQUENCE [LARGE SCALE GENOMIC DNA]</scope>
    <source>
        <strain evidence="8">Zhou-2022a</strain>
        <tissue evidence="8">Leaf</tissue>
    </source>
</reference>
<dbReference type="InterPro" id="IPR007527">
    <property type="entry name" value="Znf_SWIM"/>
</dbReference>
<dbReference type="Pfam" id="PF04434">
    <property type="entry name" value="SWIM"/>
    <property type="match status" value="1"/>
</dbReference>
<evidence type="ECO:0000256" key="5">
    <source>
        <dbReference type="PROSITE-ProRule" id="PRU00325"/>
    </source>
</evidence>
<evidence type="ECO:0000256" key="1">
    <source>
        <dbReference type="ARBA" id="ARBA00005889"/>
    </source>
</evidence>
<evidence type="ECO:0000256" key="3">
    <source>
        <dbReference type="ARBA" id="ARBA00022771"/>
    </source>
</evidence>
<protein>
    <recommendedName>
        <fullName evidence="6">Protein FAR1-RELATED SEQUENCE</fullName>
    </recommendedName>
</protein>
<dbReference type="InterPro" id="IPR006564">
    <property type="entry name" value="Znf_PMZ"/>
</dbReference>
<organism evidence="8 9">
    <name type="scientific">Lithocarpus litseifolius</name>
    <dbReference type="NCBI Taxonomy" id="425828"/>
    <lineage>
        <taxon>Eukaryota</taxon>
        <taxon>Viridiplantae</taxon>
        <taxon>Streptophyta</taxon>
        <taxon>Embryophyta</taxon>
        <taxon>Tracheophyta</taxon>
        <taxon>Spermatophyta</taxon>
        <taxon>Magnoliopsida</taxon>
        <taxon>eudicotyledons</taxon>
        <taxon>Gunneridae</taxon>
        <taxon>Pentapetalae</taxon>
        <taxon>rosids</taxon>
        <taxon>fabids</taxon>
        <taxon>Fagales</taxon>
        <taxon>Fagaceae</taxon>
        <taxon>Lithocarpus</taxon>
    </lineage>
</organism>